<name>A0A2U9BNC1_SCOMX</name>
<sequence length="178" mass="19568">MGFGAAACLDGTKGCQHFFFSFFFTGTDATFFPFPSSDDAEFQTGPDPKGLLYLHCVSPLLPLAVFPPLPLAPTLTYTSGRRWKERVVPSSPFRANCREMRAFRDVPVGAERSVGLCKRIGVNSCLQNVAGRRRATCTYAVATTSGPVKLITVRVAVWKTHTYISACDNPNVTKFYQI</sequence>
<dbReference type="Proteomes" id="UP000438429">
    <property type="component" value="Unassembled WGS sequence"/>
</dbReference>
<gene>
    <name evidence="2" type="ORF">F2P81_009864</name>
    <name evidence="1" type="ORF">SMAX5B_012999</name>
</gene>
<reference evidence="1 3" key="1">
    <citation type="submission" date="2017-12" db="EMBL/GenBank/DDBJ databases">
        <title>Integrating genomic resources of turbot (Scophthalmus maximus) in depth evaluation of genetic and physical mapping variation across individuals.</title>
        <authorList>
            <person name="Martinez P."/>
        </authorList>
    </citation>
    <scope>NUCLEOTIDE SEQUENCE [LARGE SCALE GENOMIC DNA]</scope>
</reference>
<evidence type="ECO:0000313" key="1">
    <source>
        <dbReference type="EMBL" id="AWP05159.1"/>
    </source>
</evidence>
<proteinExistence type="predicted"/>
<dbReference type="AlphaFoldDB" id="A0A2U9BNC1"/>
<accession>A0A2U9BNC1</accession>
<protein>
    <submittedName>
        <fullName evidence="1">Uncharacterized protein</fullName>
    </submittedName>
</protein>
<dbReference type="EMBL" id="VEVO01000009">
    <property type="protein sequence ID" value="KAF0036990.1"/>
    <property type="molecule type" value="Genomic_DNA"/>
</dbReference>
<keyword evidence="3" id="KW-1185">Reference proteome</keyword>
<dbReference type="Proteomes" id="UP000246464">
    <property type="component" value="Chromosome 8"/>
</dbReference>
<evidence type="ECO:0000313" key="3">
    <source>
        <dbReference type="Proteomes" id="UP000246464"/>
    </source>
</evidence>
<evidence type="ECO:0000313" key="4">
    <source>
        <dbReference type="Proteomes" id="UP000438429"/>
    </source>
</evidence>
<reference evidence="2 4" key="2">
    <citation type="submission" date="2019-06" db="EMBL/GenBank/DDBJ databases">
        <title>Draft genomes of female and male turbot (Scophthalmus maximus).</title>
        <authorList>
            <person name="Xu H."/>
            <person name="Xu X.-W."/>
            <person name="Shao C."/>
            <person name="Chen S."/>
        </authorList>
    </citation>
    <scope>NUCLEOTIDE SEQUENCE [LARGE SCALE GENOMIC DNA]</scope>
    <source>
        <strain evidence="2">Ysfricsl-2016a</strain>
        <tissue evidence="2">Blood</tissue>
    </source>
</reference>
<dbReference type="EMBL" id="CP026250">
    <property type="protein sequence ID" value="AWP05159.1"/>
    <property type="molecule type" value="Genomic_DNA"/>
</dbReference>
<organism evidence="1 3">
    <name type="scientific">Scophthalmus maximus</name>
    <name type="common">Turbot</name>
    <name type="synonym">Psetta maxima</name>
    <dbReference type="NCBI Taxonomy" id="52904"/>
    <lineage>
        <taxon>Eukaryota</taxon>
        <taxon>Metazoa</taxon>
        <taxon>Chordata</taxon>
        <taxon>Craniata</taxon>
        <taxon>Vertebrata</taxon>
        <taxon>Euteleostomi</taxon>
        <taxon>Actinopterygii</taxon>
        <taxon>Neopterygii</taxon>
        <taxon>Teleostei</taxon>
        <taxon>Neoteleostei</taxon>
        <taxon>Acanthomorphata</taxon>
        <taxon>Carangaria</taxon>
        <taxon>Pleuronectiformes</taxon>
        <taxon>Pleuronectoidei</taxon>
        <taxon>Scophthalmidae</taxon>
        <taxon>Scophthalmus</taxon>
    </lineage>
</organism>
<evidence type="ECO:0000313" key="2">
    <source>
        <dbReference type="EMBL" id="KAF0036990.1"/>
    </source>
</evidence>